<accession>A0A6V4KAM7</accession>
<dbReference type="Pfam" id="PF00646">
    <property type="entry name" value="F-box"/>
    <property type="match status" value="1"/>
</dbReference>
<protein>
    <recommendedName>
        <fullName evidence="1">F-box domain-containing protein</fullName>
    </recommendedName>
</protein>
<dbReference type="EMBL" id="HBKO01033807">
    <property type="protein sequence ID" value="CAE2254701.1"/>
    <property type="molecule type" value="Transcribed_RNA"/>
</dbReference>
<organism evidence="2">
    <name type="scientific">Prymnesium polylepis</name>
    <dbReference type="NCBI Taxonomy" id="72548"/>
    <lineage>
        <taxon>Eukaryota</taxon>
        <taxon>Haptista</taxon>
        <taxon>Haptophyta</taxon>
        <taxon>Prymnesiophyceae</taxon>
        <taxon>Prymnesiales</taxon>
        <taxon>Prymnesiaceae</taxon>
        <taxon>Prymnesium</taxon>
    </lineage>
</organism>
<proteinExistence type="predicted"/>
<dbReference type="InterPro" id="IPR001810">
    <property type="entry name" value="F-box_dom"/>
</dbReference>
<reference evidence="2" key="1">
    <citation type="submission" date="2021-01" db="EMBL/GenBank/DDBJ databases">
        <authorList>
            <person name="Corre E."/>
            <person name="Pelletier E."/>
            <person name="Niang G."/>
            <person name="Scheremetjew M."/>
            <person name="Finn R."/>
            <person name="Kale V."/>
            <person name="Holt S."/>
            <person name="Cochrane G."/>
            <person name="Meng A."/>
            <person name="Brown T."/>
            <person name="Cohen L."/>
        </authorList>
    </citation>
    <scope>NUCLEOTIDE SEQUENCE</scope>
    <source>
        <strain evidence="2">UIO037</strain>
    </source>
</reference>
<dbReference type="CDD" id="cd09917">
    <property type="entry name" value="F-box_SF"/>
    <property type="match status" value="1"/>
</dbReference>
<evidence type="ECO:0000259" key="1">
    <source>
        <dbReference type="Pfam" id="PF00646"/>
    </source>
</evidence>
<feature type="domain" description="F-box" evidence="1">
    <location>
        <begin position="14"/>
        <end position="44"/>
    </location>
</feature>
<dbReference type="InterPro" id="IPR036047">
    <property type="entry name" value="F-box-like_dom_sf"/>
</dbReference>
<evidence type="ECO:0000313" key="2">
    <source>
        <dbReference type="EMBL" id="CAE2254701.1"/>
    </source>
</evidence>
<name>A0A6V4KAM7_9EUKA</name>
<sequence>MPLKHETDVAAIVSDCIFEVARHLDMVDLCAIRSTCSLWRQQINAAEANSEMWRSLACASLGGAVATCVPRQATTLAHTTWADVCRVLSHHPATTPWIAGSGGSLGTLSVSPPSVHRLLDWFVIAAEVAAVDCQVAFGAVLTGEGRSQASLAIYTACSQKPPHNMQGQVYAWWVAHAFKVVHAIRSRMAEAGEGAQQRARTSFGSFVKIMTSVVLPYLDRFYVRRYEVAGDVASSLPTVREIGRRAVEMLELPFDAPLPADAHEPCPEIPMTAQLAVDETALAQRQRRAWHQRDLEAFDQLLLQQGAQPAFHLEMN</sequence>
<dbReference type="AlphaFoldDB" id="A0A6V4KAM7"/>
<dbReference type="SUPFAM" id="SSF81383">
    <property type="entry name" value="F-box domain"/>
    <property type="match status" value="1"/>
</dbReference>
<gene>
    <name evidence="2" type="ORF">CPOL0286_LOCUS15333</name>
</gene>